<protein>
    <recommendedName>
        <fullName evidence="7">Centromere protein C</fullName>
    </recommendedName>
</protein>
<dbReference type="OrthoDB" id="1939643at2759"/>
<feature type="region of interest" description="Disordered" evidence="4">
    <location>
        <begin position="156"/>
        <end position="176"/>
    </location>
</feature>
<dbReference type="EMBL" id="VOIH02000003">
    <property type="protein sequence ID" value="KAF3450796.1"/>
    <property type="molecule type" value="Genomic_DNA"/>
</dbReference>
<sequence length="861" mass="95120">MVIESRGSDVVDPLLGYWGVALFPKTFGVLPEPSKPYDPDDDLQAIHNHLKSMALRSPSKLKEQAKIILNSGSASCQASKDKNETVPAKAEEDPRERRPALGRKRARFSLKPNSSQRAVSLEPTLDIQKLKDPEEFFMAYERHENAKREIQKQIGANLSDSEQYNPSPIVSRHRRPGILGRSARYKHLYSSLNSEDNDNVASSQEAHESSILSPSYHSSQQEIDHDFAPNEMELAEHKIDQILDGLLSCNYEDLEGDRALSLLQESLQIKPLELDRLCLPDFKDIPKISLKSSRENLPKPTRVLSDIDNMLKGTSTKTPVKVRLRRERSVDNLASPTPPKSPFASMSLLNKRIFLSNSSSDPFSPHDIDQLPVTNPSSTEHISKQFGLGDVGNQSDKMQPPQNEQQDNTREAIRDFSSHTSGECVNDSRKVAAVIDVGSSSLPVSVGDKVADCDMEEIVMNDKTAVIDAGSSASLVSVKDNVADCNIEDVIMNDNLGGSFVDEDTQANRATINDTVFNLDTLLKGSTKTPVTLGQMTESSVNYLDSTPPKSPLASLSFLSKQTTPSGPIGPCDIDQLPLTNPSPIQLISKRFNSVDVGKQSDKIKSPLHEQEDDNRTPEVAVRDFNHTSDKFVNEDSSAVGAVLDVVSSASRVTVEDKATGGNMENMVINENIGELSEAGEDAQAKRATVEDKVEDRVIEAVALALHDIDMMDSTLDNSKSIQSKLASLESHTMDGQSRTPDDDAEQQNEVIQEQTRITVAKRSEAKSRPRLEKEISRRKSLAGAGTKWQSGIRRSSRIRTRPLEYWKGERFLYGRIHESLATVIGLKYASPAKEDGKRTLKVKTFVSDEYKELVDQAALH</sequence>
<evidence type="ECO:0000256" key="4">
    <source>
        <dbReference type="SAM" id="MobiDB-lite"/>
    </source>
</evidence>
<accession>A0A8K0HDT7</accession>
<comment type="similarity">
    <text evidence="2">Belongs to the CENP-C/MIF2 family.</text>
</comment>
<feature type="compositionally biased region" description="Polar residues" evidence="4">
    <location>
        <begin position="194"/>
        <end position="221"/>
    </location>
</feature>
<dbReference type="GO" id="GO:0005634">
    <property type="term" value="C:nucleus"/>
    <property type="evidence" value="ECO:0007669"/>
    <property type="project" value="UniProtKB-SubCell"/>
</dbReference>
<gene>
    <name evidence="5" type="ORF">FNV43_RR06885</name>
</gene>
<proteinExistence type="inferred from homology"/>
<feature type="compositionally biased region" description="Polar residues" evidence="4">
    <location>
        <begin position="156"/>
        <end position="168"/>
    </location>
</feature>
<dbReference type="GO" id="GO:0051315">
    <property type="term" value="P:attachment of mitotic spindle microtubules to kinetochore"/>
    <property type="evidence" value="ECO:0007669"/>
    <property type="project" value="TreeGrafter"/>
</dbReference>
<feature type="compositionally biased region" description="Polar residues" evidence="4">
    <location>
        <begin position="392"/>
        <end position="406"/>
    </location>
</feature>
<dbReference type="Proteomes" id="UP000796880">
    <property type="component" value="Unassembled WGS sequence"/>
</dbReference>
<reference evidence="5" key="1">
    <citation type="submission" date="2020-03" db="EMBL/GenBank/DDBJ databases">
        <title>A high-quality chromosome-level genome assembly of a woody plant with both climbing and erect habits, Rhamnella rubrinervis.</title>
        <authorList>
            <person name="Lu Z."/>
            <person name="Yang Y."/>
            <person name="Zhu X."/>
            <person name="Sun Y."/>
        </authorList>
    </citation>
    <scope>NUCLEOTIDE SEQUENCE</scope>
    <source>
        <strain evidence="5">BYM</strain>
        <tissue evidence="5">Leaf</tissue>
    </source>
</reference>
<name>A0A8K0HDT7_9ROSA</name>
<dbReference type="PANTHER" id="PTHR16684">
    <property type="entry name" value="CENTROMERE PROTEIN C"/>
    <property type="match status" value="1"/>
</dbReference>
<dbReference type="GO" id="GO:0051382">
    <property type="term" value="P:kinetochore assembly"/>
    <property type="evidence" value="ECO:0007669"/>
    <property type="project" value="InterPro"/>
</dbReference>
<feature type="region of interest" description="Disordered" evidence="4">
    <location>
        <begin position="194"/>
        <end position="222"/>
    </location>
</feature>
<evidence type="ECO:0000256" key="2">
    <source>
        <dbReference type="ARBA" id="ARBA00010291"/>
    </source>
</evidence>
<comment type="caution">
    <text evidence="5">The sequence shown here is derived from an EMBL/GenBank/DDBJ whole genome shotgun (WGS) entry which is preliminary data.</text>
</comment>
<evidence type="ECO:0000256" key="3">
    <source>
        <dbReference type="ARBA" id="ARBA00023242"/>
    </source>
</evidence>
<evidence type="ECO:0000313" key="5">
    <source>
        <dbReference type="EMBL" id="KAF3450796.1"/>
    </source>
</evidence>
<dbReference type="PANTHER" id="PTHR16684:SF11">
    <property type="entry name" value="CENTROMERE PROTEIN C"/>
    <property type="match status" value="1"/>
</dbReference>
<dbReference type="GO" id="GO:0019237">
    <property type="term" value="F:centromeric DNA binding"/>
    <property type="evidence" value="ECO:0007669"/>
    <property type="project" value="InterPro"/>
</dbReference>
<keyword evidence="3" id="KW-0539">Nucleus</keyword>
<feature type="region of interest" description="Disordered" evidence="4">
    <location>
        <begin position="72"/>
        <end position="120"/>
    </location>
</feature>
<dbReference type="AlphaFoldDB" id="A0A8K0HDT7"/>
<feature type="compositionally biased region" description="Basic and acidic residues" evidence="4">
    <location>
        <begin position="79"/>
        <end position="99"/>
    </location>
</feature>
<feature type="region of interest" description="Disordered" evidence="4">
    <location>
        <begin position="730"/>
        <end position="752"/>
    </location>
</feature>
<dbReference type="GO" id="GO:0051455">
    <property type="term" value="P:spindle attachment to meiosis I kinetochore"/>
    <property type="evidence" value="ECO:0007669"/>
    <property type="project" value="TreeGrafter"/>
</dbReference>
<organism evidence="5 6">
    <name type="scientific">Rhamnella rubrinervis</name>
    <dbReference type="NCBI Taxonomy" id="2594499"/>
    <lineage>
        <taxon>Eukaryota</taxon>
        <taxon>Viridiplantae</taxon>
        <taxon>Streptophyta</taxon>
        <taxon>Embryophyta</taxon>
        <taxon>Tracheophyta</taxon>
        <taxon>Spermatophyta</taxon>
        <taxon>Magnoliopsida</taxon>
        <taxon>eudicotyledons</taxon>
        <taxon>Gunneridae</taxon>
        <taxon>Pentapetalae</taxon>
        <taxon>rosids</taxon>
        <taxon>fabids</taxon>
        <taxon>Rosales</taxon>
        <taxon>Rhamnaceae</taxon>
        <taxon>rhamnoid group</taxon>
        <taxon>Rhamneae</taxon>
        <taxon>Rhamnella</taxon>
    </lineage>
</organism>
<evidence type="ECO:0000313" key="6">
    <source>
        <dbReference type="Proteomes" id="UP000796880"/>
    </source>
</evidence>
<dbReference type="InterPro" id="IPR028386">
    <property type="entry name" value="CENP-C/Mif2/cnp3"/>
</dbReference>
<dbReference type="GO" id="GO:0000776">
    <property type="term" value="C:kinetochore"/>
    <property type="evidence" value="ECO:0007669"/>
    <property type="project" value="InterPro"/>
</dbReference>
<feature type="region of interest" description="Disordered" evidence="4">
    <location>
        <begin position="365"/>
        <end position="410"/>
    </location>
</feature>
<feature type="compositionally biased region" description="Polar residues" evidence="4">
    <location>
        <begin position="730"/>
        <end position="739"/>
    </location>
</feature>
<evidence type="ECO:0008006" key="7">
    <source>
        <dbReference type="Google" id="ProtNLM"/>
    </source>
</evidence>
<evidence type="ECO:0000256" key="1">
    <source>
        <dbReference type="ARBA" id="ARBA00004123"/>
    </source>
</evidence>
<comment type="subcellular location">
    <subcellularLocation>
        <location evidence="1">Nucleus</location>
    </subcellularLocation>
</comment>
<keyword evidence="6" id="KW-1185">Reference proteome</keyword>